<proteinExistence type="predicted"/>
<evidence type="ECO:0000313" key="3">
    <source>
        <dbReference type="Proteomes" id="UP001597399"/>
    </source>
</evidence>
<dbReference type="InterPro" id="IPR003779">
    <property type="entry name" value="CMD-like"/>
</dbReference>
<dbReference type="Gene3D" id="1.20.1290.10">
    <property type="entry name" value="AhpD-like"/>
    <property type="match status" value="1"/>
</dbReference>
<sequence length="102" mass="11246">MEKVTDGFKMFMKETDGIGKAFMGSIFKMSEKSALDKKTHELAYISVLVSTKIYGGLPFHIQKAKEHGASVDEIKSAILVPLPIMGIQIADALPYLSELIEK</sequence>
<dbReference type="EMBL" id="JBHUMQ010000015">
    <property type="protein sequence ID" value="MFD2693232.1"/>
    <property type="molecule type" value="Genomic_DNA"/>
</dbReference>
<gene>
    <name evidence="2" type="ORF">ACFSUE_06255</name>
</gene>
<organism evidence="2 3">
    <name type="scientific">Sporolactobacillus shoreicorticis</name>
    <dbReference type="NCBI Taxonomy" id="1923877"/>
    <lineage>
        <taxon>Bacteria</taxon>
        <taxon>Bacillati</taxon>
        <taxon>Bacillota</taxon>
        <taxon>Bacilli</taxon>
        <taxon>Bacillales</taxon>
        <taxon>Sporolactobacillaceae</taxon>
        <taxon>Sporolactobacillus</taxon>
    </lineage>
</organism>
<dbReference type="InterPro" id="IPR029032">
    <property type="entry name" value="AhpD-like"/>
</dbReference>
<feature type="domain" description="Carboxymuconolactone decarboxylase-like" evidence="1">
    <location>
        <begin position="21"/>
        <end position="94"/>
    </location>
</feature>
<evidence type="ECO:0000259" key="1">
    <source>
        <dbReference type="Pfam" id="PF02627"/>
    </source>
</evidence>
<keyword evidence="3" id="KW-1185">Reference proteome</keyword>
<protein>
    <submittedName>
        <fullName evidence="2">Carboxymuconolactone decarboxylase family protein</fullName>
    </submittedName>
</protein>
<reference evidence="3" key="1">
    <citation type="journal article" date="2019" name="Int. J. Syst. Evol. Microbiol.">
        <title>The Global Catalogue of Microorganisms (GCM) 10K type strain sequencing project: providing services to taxonomists for standard genome sequencing and annotation.</title>
        <authorList>
            <consortium name="The Broad Institute Genomics Platform"/>
            <consortium name="The Broad Institute Genome Sequencing Center for Infectious Disease"/>
            <person name="Wu L."/>
            <person name="Ma J."/>
        </authorList>
    </citation>
    <scope>NUCLEOTIDE SEQUENCE [LARGE SCALE GENOMIC DNA]</scope>
    <source>
        <strain evidence="3">TISTR 2466</strain>
    </source>
</reference>
<dbReference type="SUPFAM" id="SSF69118">
    <property type="entry name" value="AhpD-like"/>
    <property type="match status" value="1"/>
</dbReference>
<dbReference type="Proteomes" id="UP001597399">
    <property type="component" value="Unassembled WGS sequence"/>
</dbReference>
<dbReference type="RefSeq" id="WP_253058253.1">
    <property type="nucleotide sequence ID" value="NZ_JAMXWM010000002.1"/>
</dbReference>
<name>A0ABW5S2H5_9BACL</name>
<dbReference type="Pfam" id="PF02627">
    <property type="entry name" value="CMD"/>
    <property type="match status" value="1"/>
</dbReference>
<comment type="caution">
    <text evidence="2">The sequence shown here is derived from an EMBL/GenBank/DDBJ whole genome shotgun (WGS) entry which is preliminary data.</text>
</comment>
<evidence type="ECO:0000313" key="2">
    <source>
        <dbReference type="EMBL" id="MFD2693232.1"/>
    </source>
</evidence>
<accession>A0ABW5S2H5</accession>